<dbReference type="InterPro" id="IPR001000">
    <property type="entry name" value="GH10_dom"/>
</dbReference>
<dbReference type="InterPro" id="IPR031158">
    <property type="entry name" value="GH10_AS"/>
</dbReference>
<dbReference type="SUPFAM" id="SSF51445">
    <property type="entry name" value="(Trans)glycosidases"/>
    <property type="match status" value="1"/>
</dbReference>
<sequence>MIMQLRQFFALGALAVGLTYCAPSTPPAPAAAPEEPTLKSAFAGHFTVGAALGAPQFTGQDTAAAQLVAREYNTITPENVLKWGEVNPERGVYNWEAPDAYVQFGEDHNMFIVGHTLVWHSQLAEYVKEIKDPELLRAALKEHIDAVAGRYQGRIDGWDVVNEALNEDGTLRKSVFSDVLGEDFLTDAFKMAEEAAGPETELYYNDYNMWNADKRNGAIRIINKIRENGGRVDGVGMQGHYSLSGPSIDTIEQSIRAFADAGLKVMITELDVTVLPNPWDLVGAEVSQNFEGSPFMNPYPEGLPDSVQTALAVRYEDLFRLFLKHSDDITRVTLWGVNDGHSWLNGWPIRGRTNYPLLFDRQNGKKLAYERVMALKK</sequence>
<evidence type="ECO:0000256" key="2">
    <source>
        <dbReference type="ARBA" id="ARBA00023277"/>
    </source>
</evidence>
<dbReference type="Proteomes" id="UP000650081">
    <property type="component" value="Unassembled WGS sequence"/>
</dbReference>
<gene>
    <name evidence="8" type="ORF">H9S92_09335</name>
</gene>
<dbReference type="InterPro" id="IPR044846">
    <property type="entry name" value="GH10"/>
</dbReference>
<dbReference type="PANTHER" id="PTHR31490:SF90">
    <property type="entry name" value="ENDO-1,4-BETA-XYLANASE A"/>
    <property type="match status" value="1"/>
</dbReference>
<keyword evidence="4 6" id="KW-0624">Polysaccharide degradation</keyword>
<name>A0A923PHV5_9BACT</name>
<dbReference type="InterPro" id="IPR017853">
    <property type="entry name" value="GH"/>
</dbReference>
<comment type="catalytic activity">
    <reaction evidence="6">
        <text>Endohydrolysis of (1-&gt;4)-beta-D-xylosidic linkages in xylans.</text>
        <dbReference type="EC" id="3.2.1.8"/>
    </reaction>
</comment>
<keyword evidence="1 6" id="KW-0378">Hydrolase</keyword>
<keyword evidence="3 6" id="KW-0326">Glycosidase</keyword>
<accession>A0A923PHV5</accession>
<dbReference type="Pfam" id="PF00331">
    <property type="entry name" value="Glyco_hydro_10"/>
    <property type="match status" value="1"/>
</dbReference>
<feature type="domain" description="GH10" evidence="7">
    <location>
        <begin position="32"/>
        <end position="375"/>
    </location>
</feature>
<protein>
    <recommendedName>
        <fullName evidence="6">Beta-xylanase</fullName>
        <ecNumber evidence="6">3.2.1.8</ecNumber>
    </recommendedName>
</protein>
<dbReference type="GO" id="GO:0000272">
    <property type="term" value="P:polysaccharide catabolic process"/>
    <property type="evidence" value="ECO:0007669"/>
    <property type="project" value="UniProtKB-KW"/>
</dbReference>
<dbReference type="PROSITE" id="PS51760">
    <property type="entry name" value="GH10_2"/>
    <property type="match status" value="1"/>
</dbReference>
<evidence type="ECO:0000259" key="7">
    <source>
        <dbReference type="PROSITE" id="PS51760"/>
    </source>
</evidence>
<keyword evidence="9" id="KW-1185">Reference proteome</keyword>
<feature type="active site" description="Nucleophile" evidence="5">
    <location>
        <position position="269"/>
    </location>
</feature>
<evidence type="ECO:0000256" key="1">
    <source>
        <dbReference type="ARBA" id="ARBA00022801"/>
    </source>
</evidence>
<dbReference type="PROSITE" id="PS00591">
    <property type="entry name" value="GH10_1"/>
    <property type="match status" value="1"/>
</dbReference>
<comment type="similarity">
    <text evidence="6">Belongs to the glycosyl hydrolase 10 (cellulase F) family.</text>
</comment>
<dbReference type="EC" id="3.2.1.8" evidence="6"/>
<reference evidence="8" key="1">
    <citation type="submission" date="2020-08" db="EMBL/GenBank/DDBJ databases">
        <title>Lewinella bacteria from marine environments.</title>
        <authorList>
            <person name="Zhong Y."/>
        </authorList>
    </citation>
    <scope>NUCLEOTIDE SEQUENCE</scope>
    <source>
        <strain evidence="8">KCTC 42187</strain>
    </source>
</reference>
<dbReference type="AlphaFoldDB" id="A0A923PHV5"/>
<evidence type="ECO:0000256" key="4">
    <source>
        <dbReference type="ARBA" id="ARBA00023326"/>
    </source>
</evidence>
<dbReference type="PRINTS" id="PR00134">
    <property type="entry name" value="GLHYDRLASE10"/>
</dbReference>
<comment type="caution">
    <text evidence="8">The sequence shown here is derived from an EMBL/GenBank/DDBJ whole genome shotgun (WGS) entry which is preliminary data.</text>
</comment>
<dbReference type="PANTHER" id="PTHR31490">
    <property type="entry name" value="GLYCOSYL HYDROLASE"/>
    <property type="match status" value="1"/>
</dbReference>
<keyword evidence="2 6" id="KW-0119">Carbohydrate metabolism</keyword>
<dbReference type="Gene3D" id="3.20.20.80">
    <property type="entry name" value="Glycosidases"/>
    <property type="match status" value="1"/>
</dbReference>
<evidence type="ECO:0000256" key="3">
    <source>
        <dbReference type="ARBA" id="ARBA00023295"/>
    </source>
</evidence>
<dbReference type="EMBL" id="JACSIT010000098">
    <property type="protein sequence ID" value="MBC6994365.1"/>
    <property type="molecule type" value="Genomic_DNA"/>
</dbReference>
<evidence type="ECO:0000256" key="5">
    <source>
        <dbReference type="PROSITE-ProRule" id="PRU10061"/>
    </source>
</evidence>
<dbReference type="SMART" id="SM00633">
    <property type="entry name" value="Glyco_10"/>
    <property type="match status" value="1"/>
</dbReference>
<organism evidence="8 9">
    <name type="scientific">Neolewinella lacunae</name>
    <dbReference type="NCBI Taxonomy" id="1517758"/>
    <lineage>
        <taxon>Bacteria</taxon>
        <taxon>Pseudomonadati</taxon>
        <taxon>Bacteroidota</taxon>
        <taxon>Saprospiria</taxon>
        <taxon>Saprospirales</taxon>
        <taxon>Lewinellaceae</taxon>
        <taxon>Neolewinella</taxon>
    </lineage>
</organism>
<evidence type="ECO:0000313" key="8">
    <source>
        <dbReference type="EMBL" id="MBC6994365.1"/>
    </source>
</evidence>
<dbReference type="GO" id="GO:0031176">
    <property type="term" value="F:endo-1,4-beta-xylanase activity"/>
    <property type="evidence" value="ECO:0007669"/>
    <property type="project" value="UniProtKB-EC"/>
</dbReference>
<evidence type="ECO:0000256" key="6">
    <source>
        <dbReference type="RuleBase" id="RU361174"/>
    </source>
</evidence>
<proteinExistence type="inferred from homology"/>
<evidence type="ECO:0000313" key="9">
    <source>
        <dbReference type="Proteomes" id="UP000650081"/>
    </source>
</evidence>